<dbReference type="Proteomes" id="UP000695007">
    <property type="component" value="Unplaced"/>
</dbReference>
<dbReference type="PANTHER" id="PTHR35249:SF2">
    <property type="entry name" value="DYNEIN REGULATORY COMPLEX SUBUNIT 7"/>
    <property type="match status" value="1"/>
</dbReference>
<dbReference type="GeneID" id="105366928"/>
<dbReference type="GO" id="GO:0031514">
    <property type="term" value="C:motile cilium"/>
    <property type="evidence" value="ECO:0007669"/>
    <property type="project" value="TreeGrafter"/>
</dbReference>
<dbReference type="GO" id="GO:0030317">
    <property type="term" value="P:flagellated sperm motility"/>
    <property type="evidence" value="ECO:0007669"/>
    <property type="project" value="TreeGrafter"/>
</dbReference>
<protein>
    <submittedName>
        <fullName evidence="2">Coiled-coil domain-containing protein lobo homolog</fullName>
    </submittedName>
</protein>
<dbReference type="InterPro" id="IPR033551">
    <property type="entry name" value="DRC7/lobo"/>
</dbReference>
<dbReference type="PANTHER" id="PTHR35249">
    <property type="entry name" value="DYNEIN REGULATORY COMPLEX SUBUNIT 7"/>
    <property type="match status" value="1"/>
</dbReference>
<organism evidence="1 2">
    <name type="scientific">Ceratosolen solmsi marchali</name>
    <dbReference type="NCBI Taxonomy" id="326594"/>
    <lineage>
        <taxon>Eukaryota</taxon>
        <taxon>Metazoa</taxon>
        <taxon>Ecdysozoa</taxon>
        <taxon>Arthropoda</taxon>
        <taxon>Hexapoda</taxon>
        <taxon>Insecta</taxon>
        <taxon>Pterygota</taxon>
        <taxon>Neoptera</taxon>
        <taxon>Endopterygota</taxon>
        <taxon>Hymenoptera</taxon>
        <taxon>Apocrita</taxon>
        <taxon>Proctotrupomorpha</taxon>
        <taxon>Chalcidoidea</taxon>
        <taxon>Agaonidae</taxon>
        <taxon>Agaoninae</taxon>
        <taxon>Ceratosolen</taxon>
    </lineage>
</organism>
<dbReference type="KEGG" id="csol:105366928"/>
<reference evidence="2" key="1">
    <citation type="submission" date="2025-08" db="UniProtKB">
        <authorList>
            <consortium name="RefSeq"/>
        </authorList>
    </citation>
    <scope>IDENTIFICATION</scope>
</reference>
<dbReference type="RefSeq" id="XP_011503838.1">
    <property type="nucleotide sequence ID" value="XM_011505536.1"/>
</dbReference>
<evidence type="ECO:0000313" key="1">
    <source>
        <dbReference type="Proteomes" id="UP000695007"/>
    </source>
</evidence>
<proteinExistence type="predicted"/>
<sequence length="172" mass="20005">MSYSEKRSAVSLVSSAESCSLIGIERMDDELGTRNDLERIRQKLGIVWLNWPSIEFHDDYLNQVPLDYSRLSDAEKVLHWHVENFRKQYHALYPLRKPLLLICANECSIQRFVSSAIRCSVLPYAELSTWQGCATFIRDFLSYEPLADPLLMVSDHSYSYPSLSLYRCSHNY</sequence>
<gene>
    <name evidence="2" type="primary">LOC105366928</name>
</gene>
<name>A0AAJ6YTA4_9HYME</name>
<evidence type="ECO:0000313" key="2">
    <source>
        <dbReference type="RefSeq" id="XP_011503838.1"/>
    </source>
</evidence>
<dbReference type="AlphaFoldDB" id="A0AAJ6YTA4"/>
<accession>A0AAJ6YTA4</accession>
<keyword evidence="1" id="KW-1185">Reference proteome</keyword>